<accession>A0A0E9S5G9</accession>
<organism evidence="1">
    <name type="scientific">Anguilla anguilla</name>
    <name type="common">European freshwater eel</name>
    <name type="synonym">Muraena anguilla</name>
    <dbReference type="NCBI Taxonomy" id="7936"/>
    <lineage>
        <taxon>Eukaryota</taxon>
        <taxon>Metazoa</taxon>
        <taxon>Chordata</taxon>
        <taxon>Craniata</taxon>
        <taxon>Vertebrata</taxon>
        <taxon>Euteleostomi</taxon>
        <taxon>Actinopterygii</taxon>
        <taxon>Neopterygii</taxon>
        <taxon>Teleostei</taxon>
        <taxon>Anguilliformes</taxon>
        <taxon>Anguillidae</taxon>
        <taxon>Anguilla</taxon>
    </lineage>
</organism>
<name>A0A0E9S5G9_ANGAN</name>
<reference evidence="1" key="2">
    <citation type="journal article" date="2015" name="Fish Shellfish Immunol.">
        <title>Early steps in the European eel (Anguilla anguilla)-Vibrio vulnificus interaction in the gills: Role of the RtxA13 toxin.</title>
        <authorList>
            <person name="Callol A."/>
            <person name="Pajuelo D."/>
            <person name="Ebbesson L."/>
            <person name="Teles M."/>
            <person name="MacKenzie S."/>
            <person name="Amaro C."/>
        </authorList>
    </citation>
    <scope>NUCLEOTIDE SEQUENCE</scope>
</reference>
<dbReference type="AlphaFoldDB" id="A0A0E9S5G9"/>
<sequence>MQYQKQSPCLGPPARFLWAAQKLPLETWLTILAYCC</sequence>
<evidence type="ECO:0000313" key="1">
    <source>
        <dbReference type="EMBL" id="JAH36679.1"/>
    </source>
</evidence>
<protein>
    <submittedName>
        <fullName evidence="1">Uncharacterized protein</fullName>
    </submittedName>
</protein>
<dbReference type="EMBL" id="GBXM01071898">
    <property type="protein sequence ID" value="JAH36679.1"/>
    <property type="molecule type" value="Transcribed_RNA"/>
</dbReference>
<proteinExistence type="predicted"/>
<reference evidence="1" key="1">
    <citation type="submission" date="2014-11" db="EMBL/GenBank/DDBJ databases">
        <authorList>
            <person name="Amaro Gonzalez C."/>
        </authorList>
    </citation>
    <scope>NUCLEOTIDE SEQUENCE</scope>
</reference>